<reference evidence="1" key="1">
    <citation type="submission" date="2020-08" db="EMBL/GenBank/DDBJ databases">
        <title>Multicomponent nature underlies the extraordinary mechanical properties of spider dragline silk.</title>
        <authorList>
            <person name="Kono N."/>
            <person name="Nakamura H."/>
            <person name="Mori M."/>
            <person name="Yoshida Y."/>
            <person name="Ohtoshi R."/>
            <person name="Malay A.D."/>
            <person name="Moran D.A.P."/>
            <person name="Tomita M."/>
            <person name="Numata K."/>
            <person name="Arakawa K."/>
        </authorList>
    </citation>
    <scope>NUCLEOTIDE SEQUENCE</scope>
</reference>
<accession>A0A8X6WHP4</accession>
<dbReference type="EMBL" id="BMAU01021422">
    <property type="protein sequence ID" value="GFY34341.1"/>
    <property type="molecule type" value="Genomic_DNA"/>
</dbReference>
<gene>
    <name evidence="1" type="ORF">TNCV_2506441</name>
</gene>
<organism evidence="1 2">
    <name type="scientific">Trichonephila clavipes</name>
    <name type="common">Golden silk orbweaver</name>
    <name type="synonym">Nephila clavipes</name>
    <dbReference type="NCBI Taxonomy" id="2585209"/>
    <lineage>
        <taxon>Eukaryota</taxon>
        <taxon>Metazoa</taxon>
        <taxon>Ecdysozoa</taxon>
        <taxon>Arthropoda</taxon>
        <taxon>Chelicerata</taxon>
        <taxon>Arachnida</taxon>
        <taxon>Araneae</taxon>
        <taxon>Araneomorphae</taxon>
        <taxon>Entelegynae</taxon>
        <taxon>Araneoidea</taxon>
        <taxon>Nephilidae</taxon>
        <taxon>Trichonephila</taxon>
    </lineage>
</organism>
<evidence type="ECO:0000313" key="1">
    <source>
        <dbReference type="EMBL" id="GFY34341.1"/>
    </source>
</evidence>
<keyword evidence="2" id="KW-1185">Reference proteome</keyword>
<dbReference type="Proteomes" id="UP000887159">
    <property type="component" value="Unassembled WGS sequence"/>
</dbReference>
<dbReference type="AlphaFoldDB" id="A0A8X6WHP4"/>
<sequence>MQACIEKYNYAKYVVVRNLHWALHYQVGDNVTWKILQTYAVWIVSWTISPFMEQTVNIHYLVCRHALMKLVRDPCGRQKPLFSKKRQMQRIRIGEITGHPMRKSAYSSQHQKKLCTNKSQCFMSLKYSTIWTENSV</sequence>
<evidence type="ECO:0000313" key="2">
    <source>
        <dbReference type="Proteomes" id="UP000887159"/>
    </source>
</evidence>
<proteinExistence type="predicted"/>
<protein>
    <submittedName>
        <fullName evidence="1">Uncharacterized protein</fullName>
    </submittedName>
</protein>
<comment type="caution">
    <text evidence="1">The sequence shown here is derived from an EMBL/GenBank/DDBJ whole genome shotgun (WGS) entry which is preliminary data.</text>
</comment>
<name>A0A8X6WHP4_TRICX</name>